<comment type="subcellular location">
    <subcellularLocation>
        <location evidence="1">Cell envelope</location>
    </subcellularLocation>
</comment>
<evidence type="ECO:0000259" key="5">
    <source>
        <dbReference type="Pfam" id="PF13407"/>
    </source>
</evidence>
<feature type="signal peptide" evidence="4">
    <location>
        <begin position="1"/>
        <end position="29"/>
    </location>
</feature>
<dbReference type="EMBL" id="JAROCE010000001">
    <property type="protein sequence ID" value="MFM2719630.1"/>
    <property type="molecule type" value="Genomic_DNA"/>
</dbReference>
<evidence type="ECO:0000256" key="2">
    <source>
        <dbReference type="ARBA" id="ARBA00022729"/>
    </source>
</evidence>
<evidence type="ECO:0000256" key="1">
    <source>
        <dbReference type="ARBA" id="ARBA00004196"/>
    </source>
</evidence>
<dbReference type="Gene3D" id="3.40.50.2300">
    <property type="match status" value="2"/>
</dbReference>
<dbReference type="RefSeq" id="WP_408905010.1">
    <property type="nucleotide sequence ID" value="NZ_JAROCE010000001.1"/>
</dbReference>
<accession>A0ABW9GGB8</accession>
<keyword evidence="7" id="KW-1185">Reference proteome</keyword>
<dbReference type="InterPro" id="IPR028082">
    <property type="entry name" value="Peripla_BP_I"/>
</dbReference>
<dbReference type="PANTHER" id="PTHR30036">
    <property type="entry name" value="D-XYLOSE-BINDING PERIPLASMIC PROTEIN"/>
    <property type="match status" value="1"/>
</dbReference>
<gene>
    <name evidence="6" type="ORF">P5G46_03845</name>
</gene>
<feature type="compositionally biased region" description="Low complexity" evidence="3">
    <location>
        <begin position="277"/>
        <end position="292"/>
    </location>
</feature>
<dbReference type="SUPFAM" id="SSF53822">
    <property type="entry name" value="Periplasmic binding protein-like I"/>
    <property type="match status" value="2"/>
</dbReference>
<name>A0ABW9GGB8_9MICO</name>
<evidence type="ECO:0000256" key="4">
    <source>
        <dbReference type="SAM" id="SignalP"/>
    </source>
</evidence>
<comment type="caution">
    <text evidence="6">The sequence shown here is derived from an EMBL/GenBank/DDBJ whole genome shotgun (WGS) entry which is preliminary data.</text>
</comment>
<organism evidence="6 7">
    <name type="scientific">Microbacterium mcarthurae</name>
    <dbReference type="NCBI Taxonomy" id="3035918"/>
    <lineage>
        <taxon>Bacteria</taxon>
        <taxon>Bacillati</taxon>
        <taxon>Actinomycetota</taxon>
        <taxon>Actinomycetes</taxon>
        <taxon>Micrococcales</taxon>
        <taxon>Microbacteriaceae</taxon>
        <taxon>Microbacterium</taxon>
    </lineage>
</organism>
<reference evidence="6 7" key="1">
    <citation type="submission" date="2023-03" db="EMBL/GenBank/DDBJ databases">
        <title>MT1 and MT2 Draft Genomes of Novel Species.</title>
        <authorList>
            <person name="Venkateswaran K."/>
        </authorList>
    </citation>
    <scope>NUCLEOTIDE SEQUENCE [LARGE SCALE GENOMIC DNA]</scope>
    <source>
        <strain evidence="6 7">IF8SW-P5</strain>
    </source>
</reference>
<dbReference type="InterPro" id="IPR025997">
    <property type="entry name" value="SBP_2_dom"/>
</dbReference>
<protein>
    <submittedName>
        <fullName evidence="6">Substrate-binding domain-containing protein</fullName>
    </submittedName>
</protein>
<evidence type="ECO:0000313" key="6">
    <source>
        <dbReference type="EMBL" id="MFM2719630.1"/>
    </source>
</evidence>
<dbReference type="PANTHER" id="PTHR30036:SF1">
    <property type="entry name" value="D-XYLOSE-BINDING PERIPLASMIC PROTEIN"/>
    <property type="match status" value="1"/>
</dbReference>
<proteinExistence type="predicted"/>
<feature type="region of interest" description="Disordered" evidence="3">
    <location>
        <begin position="255"/>
        <end position="294"/>
    </location>
</feature>
<sequence>MTPRSIPRALGAVALVAAFVLSGCSATTARTTGTNDGEGVIGVSLPAVDDRSWERLGDALGEELRARGYRVDLQYAAGDGRTQFAQAQNMLTKGEDAIVLVPLSTDTLARARTAAVDAGVPLIAAGRDLDGAGAVEAVDPAALGRAQAQALLDAIADAPEPTDVAVFAGSRDDPDATTRHAAALEVLESAEASGAVRIVAGADAQSAAVADAPAEVESASEERARAVLAPSDDAAVGAVLALGDTVTRGVVAALTTPDPRETASPSPTASPEPTAPAEPDTTPAPRVPPVVVGSGGDAPTVRALRDGIVSATVFVDTREWAVPLADAVEQALAGDPPPDSAAPQPLTVERNAVQAVFLDSAWVRVEDLAD</sequence>
<dbReference type="InterPro" id="IPR050555">
    <property type="entry name" value="Bact_Solute-Bind_Prot2"/>
</dbReference>
<dbReference type="Proteomes" id="UP001630303">
    <property type="component" value="Unassembled WGS sequence"/>
</dbReference>
<evidence type="ECO:0000256" key="3">
    <source>
        <dbReference type="SAM" id="MobiDB-lite"/>
    </source>
</evidence>
<evidence type="ECO:0000313" key="7">
    <source>
        <dbReference type="Proteomes" id="UP001630303"/>
    </source>
</evidence>
<feature type="chain" id="PRO_5046520989" evidence="4">
    <location>
        <begin position="30"/>
        <end position="370"/>
    </location>
</feature>
<feature type="domain" description="Periplasmic binding protein" evidence="5">
    <location>
        <begin position="41"/>
        <end position="255"/>
    </location>
</feature>
<dbReference type="Pfam" id="PF13407">
    <property type="entry name" value="Peripla_BP_4"/>
    <property type="match status" value="1"/>
</dbReference>
<keyword evidence="2 4" id="KW-0732">Signal</keyword>
<dbReference type="PROSITE" id="PS51257">
    <property type="entry name" value="PROKAR_LIPOPROTEIN"/>
    <property type="match status" value="1"/>
</dbReference>